<evidence type="ECO:0000259" key="8">
    <source>
        <dbReference type="PROSITE" id="PS50109"/>
    </source>
</evidence>
<dbReference type="PANTHER" id="PTHR45339">
    <property type="entry name" value="HYBRID SIGNAL TRANSDUCTION HISTIDINE KINASE J"/>
    <property type="match status" value="1"/>
</dbReference>
<dbReference type="InterPro" id="IPR036097">
    <property type="entry name" value="HisK_dim/P_sf"/>
</dbReference>
<accession>A0ABS5D286</accession>
<dbReference type="SUPFAM" id="SSF55874">
    <property type="entry name" value="ATPase domain of HSP90 chaperone/DNA topoisomerase II/histidine kinase"/>
    <property type="match status" value="1"/>
</dbReference>
<evidence type="ECO:0000256" key="2">
    <source>
        <dbReference type="ARBA" id="ARBA00012438"/>
    </source>
</evidence>
<reference evidence="10 11" key="1">
    <citation type="submission" date="2021-04" db="EMBL/GenBank/DDBJ databases">
        <title>Description of novel Flavobacterium sp. F-328.</title>
        <authorList>
            <person name="Saticioglu I.B."/>
        </authorList>
    </citation>
    <scope>NUCLEOTIDE SEQUENCE [LARGE SCALE GENOMIC DNA]</scope>
    <source>
        <strain evidence="10 11">F-328</strain>
    </source>
</reference>
<feature type="coiled-coil region" evidence="6">
    <location>
        <begin position="305"/>
        <end position="332"/>
    </location>
</feature>
<evidence type="ECO:0000313" key="10">
    <source>
        <dbReference type="EMBL" id="MBQ0908139.1"/>
    </source>
</evidence>
<keyword evidence="3 5" id="KW-0597">Phosphoprotein</keyword>
<dbReference type="Proteomes" id="UP000679008">
    <property type="component" value="Unassembled WGS sequence"/>
</dbReference>
<dbReference type="CDD" id="cd00082">
    <property type="entry name" value="HisKA"/>
    <property type="match status" value="1"/>
</dbReference>
<name>A0ABS5D286_9FLAO</name>
<feature type="domain" description="Response regulatory" evidence="9">
    <location>
        <begin position="583"/>
        <end position="698"/>
    </location>
</feature>
<feature type="modified residue" description="4-aspartylphosphate" evidence="5">
    <location>
        <position position="633"/>
    </location>
</feature>
<evidence type="ECO:0000256" key="5">
    <source>
        <dbReference type="PROSITE-ProRule" id="PRU00169"/>
    </source>
</evidence>
<gene>
    <name evidence="10" type="ORF">KBJ98_05440</name>
</gene>
<dbReference type="EC" id="2.7.13.3" evidence="2"/>
<dbReference type="SUPFAM" id="SSF47384">
    <property type="entry name" value="Homodimeric domain of signal transducing histidine kinase"/>
    <property type="match status" value="1"/>
</dbReference>
<feature type="transmembrane region" description="Helical" evidence="7">
    <location>
        <begin position="250"/>
        <end position="267"/>
    </location>
</feature>
<dbReference type="InterPro" id="IPR005467">
    <property type="entry name" value="His_kinase_dom"/>
</dbReference>
<organism evidence="10 11">
    <name type="scientific">Flavobacterium erciyesense</name>
    <dbReference type="NCBI Taxonomy" id="2825842"/>
    <lineage>
        <taxon>Bacteria</taxon>
        <taxon>Pseudomonadati</taxon>
        <taxon>Bacteroidota</taxon>
        <taxon>Flavobacteriia</taxon>
        <taxon>Flavobacteriales</taxon>
        <taxon>Flavobacteriaceae</taxon>
        <taxon>Flavobacterium</taxon>
    </lineage>
</organism>
<evidence type="ECO:0000313" key="11">
    <source>
        <dbReference type="Proteomes" id="UP000679008"/>
    </source>
</evidence>
<dbReference type="Pfam" id="PF00072">
    <property type="entry name" value="Response_reg"/>
    <property type="match status" value="1"/>
</dbReference>
<dbReference type="InterPro" id="IPR036890">
    <property type="entry name" value="HATPase_C_sf"/>
</dbReference>
<evidence type="ECO:0000259" key="9">
    <source>
        <dbReference type="PROSITE" id="PS50110"/>
    </source>
</evidence>
<dbReference type="InterPro" id="IPR011006">
    <property type="entry name" value="CheY-like_superfamily"/>
</dbReference>
<dbReference type="Pfam" id="PF00512">
    <property type="entry name" value="HisKA"/>
    <property type="match status" value="1"/>
</dbReference>
<dbReference type="SMART" id="SM00387">
    <property type="entry name" value="HATPase_c"/>
    <property type="match status" value="1"/>
</dbReference>
<dbReference type="Pfam" id="PF02518">
    <property type="entry name" value="HATPase_c"/>
    <property type="match status" value="1"/>
</dbReference>
<dbReference type="SMART" id="SM00448">
    <property type="entry name" value="REC"/>
    <property type="match status" value="1"/>
</dbReference>
<dbReference type="PROSITE" id="PS50109">
    <property type="entry name" value="HIS_KIN"/>
    <property type="match status" value="1"/>
</dbReference>
<dbReference type="SUPFAM" id="SSF52172">
    <property type="entry name" value="CheY-like"/>
    <property type="match status" value="1"/>
</dbReference>
<keyword evidence="7" id="KW-1133">Transmembrane helix</keyword>
<dbReference type="Gene3D" id="3.40.50.2300">
    <property type="match status" value="1"/>
</dbReference>
<evidence type="ECO:0000256" key="6">
    <source>
        <dbReference type="SAM" id="Coils"/>
    </source>
</evidence>
<evidence type="ECO:0000256" key="3">
    <source>
        <dbReference type="ARBA" id="ARBA00022553"/>
    </source>
</evidence>
<dbReference type="Gene3D" id="3.30.565.10">
    <property type="entry name" value="Histidine kinase-like ATPase, C-terminal domain"/>
    <property type="match status" value="1"/>
</dbReference>
<dbReference type="InterPro" id="IPR004358">
    <property type="entry name" value="Sig_transdc_His_kin-like_C"/>
</dbReference>
<feature type="transmembrane region" description="Helical" evidence="7">
    <location>
        <begin position="13"/>
        <end position="34"/>
    </location>
</feature>
<dbReference type="RefSeq" id="WP_210788622.1">
    <property type="nucleotide sequence ID" value="NZ_JAGPXB010000003.1"/>
</dbReference>
<proteinExistence type="predicted"/>
<dbReference type="CDD" id="cd16922">
    <property type="entry name" value="HATPase_EvgS-ArcB-TorS-like"/>
    <property type="match status" value="1"/>
</dbReference>
<dbReference type="InterPro" id="IPR003661">
    <property type="entry name" value="HisK_dim/P_dom"/>
</dbReference>
<dbReference type="InterPro" id="IPR003594">
    <property type="entry name" value="HATPase_dom"/>
</dbReference>
<evidence type="ECO:0000256" key="1">
    <source>
        <dbReference type="ARBA" id="ARBA00000085"/>
    </source>
</evidence>
<keyword evidence="7" id="KW-0472">Membrane</keyword>
<dbReference type="PRINTS" id="PR00344">
    <property type="entry name" value="BCTRLSENSOR"/>
</dbReference>
<dbReference type="CDD" id="cd17546">
    <property type="entry name" value="REC_hyHK_CKI1_RcsC-like"/>
    <property type="match status" value="1"/>
</dbReference>
<comment type="catalytic activity">
    <reaction evidence="1">
        <text>ATP + protein L-histidine = ADP + protein N-phospho-L-histidine.</text>
        <dbReference type="EC" id="2.7.13.3"/>
    </reaction>
</comment>
<dbReference type="PANTHER" id="PTHR45339:SF1">
    <property type="entry name" value="HYBRID SIGNAL TRANSDUCTION HISTIDINE KINASE J"/>
    <property type="match status" value="1"/>
</dbReference>
<protein>
    <recommendedName>
        <fullName evidence="2">histidine kinase</fullName>
        <ecNumber evidence="2">2.7.13.3</ecNumber>
    </recommendedName>
</protein>
<dbReference type="Pfam" id="PF05228">
    <property type="entry name" value="CHASE4"/>
    <property type="match status" value="1"/>
</dbReference>
<feature type="domain" description="Histidine kinase" evidence="8">
    <location>
        <begin position="339"/>
        <end position="560"/>
    </location>
</feature>
<dbReference type="PROSITE" id="PS50110">
    <property type="entry name" value="RESPONSE_REGULATORY"/>
    <property type="match status" value="1"/>
</dbReference>
<evidence type="ECO:0000256" key="4">
    <source>
        <dbReference type="ARBA" id="ARBA00023012"/>
    </source>
</evidence>
<keyword evidence="11" id="KW-1185">Reference proteome</keyword>
<dbReference type="SMART" id="SM00388">
    <property type="entry name" value="HisKA"/>
    <property type="match status" value="1"/>
</dbReference>
<keyword evidence="7" id="KW-0812">Transmembrane</keyword>
<comment type="caution">
    <text evidence="10">The sequence shown here is derived from an EMBL/GenBank/DDBJ whole genome shotgun (WGS) entry which is preliminary data.</text>
</comment>
<dbReference type="InterPro" id="IPR001789">
    <property type="entry name" value="Sig_transdc_resp-reg_receiver"/>
</dbReference>
<dbReference type="Gene3D" id="1.10.287.130">
    <property type="match status" value="1"/>
</dbReference>
<sequence length="707" mass="80592">MNKFCHLNTYSKLILLIASTTLFFIFIYITLYLYTVQEERHFYDTTYQQYEKEVKSLFRLNSKTATATIIDVTYWDELVQFTKSKDEQWFQQNIVKEFDAYEADYIGIYGLDSQLINKTGTKKLKNGIEISPEILKAVRRSRLKRFYLSVPEGIVEVFSATIHPASDPKKNKTKPEGYFIIARLLDQVFFNSLGRISSSEVVPVNSNYILEKEDKWIVVVLDLKDWKNQTTSKLLFKRPFTLNYKNTKEILFVVLLVSLLSILIYVFCTKKWVYDPLKLVKSILETTNQSAISALKKVPGEFGYIGNLFEENNIQRKQLEKAKRKAEESDNLKSSFLANLSHEIRTPMNAIMGFSDLLGDDSLSENEKKQYLKIIKDSGSNLVSIIEDLIEMSKIDANQIVPNYAAVDLEACMKELYSSLKVTIPPSKEIAFYLKTSSKPLEQKVLTDETKLKQILINLITNAIKFTESGSINFGYSVHKKKGFLEFTVEDTGNGISKDYLKVIFDRFRQIEATISPELTGLGLGLSITKAYVEMLGGKIAVKSAIGKGSIFSFTIPLVIDENVALVTSLKTPALVQGTDDEVILVAEDDNVNYLLLKKLIQHKKHTVLRATNGQEAVAMCNEHKDISLVFMDLKMPVLNGYEAFEQIRMNRPDLPIIAHTAYSSVEDREKIMQFGFTSYISKPLQKEKVFEILDSVFADFTQSSRN</sequence>
<keyword evidence="4" id="KW-0902">Two-component regulatory system</keyword>
<dbReference type="InterPro" id="IPR007892">
    <property type="entry name" value="CHASE4"/>
</dbReference>
<evidence type="ECO:0000256" key="7">
    <source>
        <dbReference type="SAM" id="Phobius"/>
    </source>
</evidence>
<dbReference type="EMBL" id="JAGPXB010000003">
    <property type="protein sequence ID" value="MBQ0908139.1"/>
    <property type="molecule type" value="Genomic_DNA"/>
</dbReference>
<keyword evidence="6" id="KW-0175">Coiled coil</keyword>